<comment type="caution">
    <text evidence="2">The sequence shown here is derived from an EMBL/GenBank/DDBJ whole genome shotgun (WGS) entry which is preliminary data.</text>
</comment>
<accession>A0ABV4XW75</accession>
<protein>
    <submittedName>
        <fullName evidence="2">DUF2993 domain-containing protein</fullName>
    </submittedName>
</protein>
<evidence type="ECO:0000313" key="3">
    <source>
        <dbReference type="Proteomes" id="UP001576784"/>
    </source>
</evidence>
<dbReference type="InterPro" id="IPR021373">
    <property type="entry name" value="DUF2993"/>
</dbReference>
<sequence length="253" mass="27768">MFGLPANEVQGTENTESTETLQEQRSRIISKVLSPAVKLWLRSQVEQAEDLQLRIEGGDRQILSGYIPKVTLFTSRALYQGLHLQQIGLVAENIRVNLGQVIKGKPLRLLEPIRAQGELLLSEDDLNASLESELLISGLNEFFQMLLKATGTNSPTLPNQQIHWQKITVDGNQIHLKACLLDSNSAIAISTGVRISDRNQLHLDNPQIQGDLGFNSPNLASLTIDLGADVDIQELTLSNGQLICRGSISVTSD</sequence>
<dbReference type="Proteomes" id="UP001576784">
    <property type="component" value="Unassembled WGS sequence"/>
</dbReference>
<keyword evidence="3" id="KW-1185">Reference proteome</keyword>
<proteinExistence type="predicted"/>
<dbReference type="EMBL" id="JBHFNR010000176">
    <property type="protein sequence ID" value="MFB2895921.1"/>
    <property type="molecule type" value="Genomic_DNA"/>
</dbReference>
<reference evidence="2 3" key="1">
    <citation type="submission" date="2024-09" db="EMBL/GenBank/DDBJ databases">
        <title>Floridaenema gen nov. (Aerosakkonemataceae, Aerosakkonematales ord. nov., Cyanobacteria) from benthic tropical and subtropical fresh waters, with the description of four new species.</title>
        <authorList>
            <person name="Moretto J.A."/>
            <person name="Berthold D.E."/>
            <person name="Lefler F.W."/>
            <person name="Huang I.-S."/>
            <person name="Laughinghouse H. IV."/>
        </authorList>
    </citation>
    <scope>NUCLEOTIDE SEQUENCE [LARGE SCALE GENOMIC DNA]</scope>
    <source>
        <strain evidence="2 3">BLCC-F50</strain>
    </source>
</reference>
<name>A0ABV4XW75_9CYAN</name>
<dbReference type="Pfam" id="PF11209">
    <property type="entry name" value="LmeA"/>
    <property type="match status" value="1"/>
</dbReference>
<feature type="compositionally biased region" description="Polar residues" evidence="1">
    <location>
        <begin position="9"/>
        <end position="21"/>
    </location>
</feature>
<gene>
    <name evidence="2" type="ORF">ACE1CI_23675</name>
</gene>
<evidence type="ECO:0000256" key="1">
    <source>
        <dbReference type="SAM" id="MobiDB-lite"/>
    </source>
</evidence>
<evidence type="ECO:0000313" key="2">
    <source>
        <dbReference type="EMBL" id="MFB2895921.1"/>
    </source>
</evidence>
<organism evidence="2 3">
    <name type="scientific">Floridaenema flaviceps BLCC-F50</name>
    <dbReference type="NCBI Taxonomy" id="3153642"/>
    <lineage>
        <taxon>Bacteria</taxon>
        <taxon>Bacillati</taxon>
        <taxon>Cyanobacteriota</taxon>
        <taxon>Cyanophyceae</taxon>
        <taxon>Oscillatoriophycideae</taxon>
        <taxon>Aerosakkonematales</taxon>
        <taxon>Aerosakkonemataceae</taxon>
        <taxon>Floridanema</taxon>
        <taxon>Floridanema flaviceps</taxon>
    </lineage>
</organism>
<feature type="region of interest" description="Disordered" evidence="1">
    <location>
        <begin position="1"/>
        <end position="21"/>
    </location>
</feature>
<dbReference type="RefSeq" id="WP_413265555.1">
    <property type="nucleotide sequence ID" value="NZ_JBHFNR010000176.1"/>
</dbReference>